<dbReference type="InterPro" id="IPR001650">
    <property type="entry name" value="Helicase_C-like"/>
</dbReference>
<dbReference type="SMART" id="SM00487">
    <property type="entry name" value="DEXDc"/>
    <property type="match status" value="1"/>
</dbReference>
<dbReference type="GO" id="GO:0061635">
    <property type="term" value="P:regulation of protein complex stability"/>
    <property type="evidence" value="ECO:0007669"/>
    <property type="project" value="EnsemblFungi"/>
</dbReference>
<keyword evidence="7" id="KW-1185">Reference proteome</keyword>
<dbReference type="InterPro" id="IPR049730">
    <property type="entry name" value="SNF2/RAD54-like_C"/>
</dbReference>
<dbReference type="Proteomes" id="UP000240830">
    <property type="component" value="Unassembled WGS sequence"/>
</dbReference>
<dbReference type="CDD" id="cd18793">
    <property type="entry name" value="SF2_C_SNF"/>
    <property type="match status" value="1"/>
</dbReference>
<dbReference type="InterPro" id="IPR038718">
    <property type="entry name" value="SNF2-like_sf"/>
</dbReference>
<comment type="caution">
    <text evidence="6">The sequence shown here is derived from an EMBL/GenBank/DDBJ whole genome shotgun (WGS) entry which is preliminary data.</text>
</comment>
<protein>
    <submittedName>
        <fullName evidence="6">DNA excision repair protein</fullName>
    </submittedName>
</protein>
<dbReference type="FunFam" id="3.40.50.10810:FF:000094">
    <property type="entry name" value="DNA excision repair protein ERCC-6"/>
    <property type="match status" value="1"/>
</dbReference>
<dbReference type="OrthoDB" id="413460at2759"/>
<dbReference type="GO" id="GO:0016787">
    <property type="term" value="F:hydrolase activity"/>
    <property type="evidence" value="ECO:0007669"/>
    <property type="project" value="UniProtKB-KW"/>
</dbReference>
<feature type="domain" description="Helicase C-terminal" evidence="5">
    <location>
        <begin position="452"/>
        <end position="611"/>
    </location>
</feature>
<dbReference type="PANTHER" id="PTHR45629:SF7">
    <property type="entry name" value="DNA EXCISION REPAIR PROTEIN ERCC-6-RELATED"/>
    <property type="match status" value="1"/>
</dbReference>
<evidence type="ECO:0000313" key="7">
    <source>
        <dbReference type="Proteomes" id="UP000240830"/>
    </source>
</evidence>
<keyword evidence="1" id="KW-0547">Nucleotide-binding</keyword>
<dbReference type="PANTHER" id="PTHR45629">
    <property type="entry name" value="SNF2/RAD54 FAMILY MEMBER"/>
    <property type="match status" value="1"/>
</dbReference>
<proteinExistence type="predicted"/>
<dbReference type="SUPFAM" id="SSF52540">
    <property type="entry name" value="P-loop containing nucleoside triphosphate hydrolases"/>
    <property type="match status" value="2"/>
</dbReference>
<evidence type="ECO:0000256" key="3">
    <source>
        <dbReference type="ARBA" id="ARBA00022840"/>
    </source>
</evidence>
<dbReference type="GO" id="GO:0005634">
    <property type="term" value="C:nucleus"/>
    <property type="evidence" value="ECO:0007669"/>
    <property type="project" value="TreeGrafter"/>
</dbReference>
<dbReference type="InterPro" id="IPR027417">
    <property type="entry name" value="P-loop_NTPase"/>
</dbReference>
<dbReference type="GO" id="GO:0006357">
    <property type="term" value="P:regulation of transcription by RNA polymerase II"/>
    <property type="evidence" value="ECO:0007669"/>
    <property type="project" value="EnsemblFungi"/>
</dbReference>
<dbReference type="SMART" id="SM00490">
    <property type="entry name" value="HELICc"/>
    <property type="match status" value="1"/>
</dbReference>
<accession>A0A2H9TGG2</accession>
<dbReference type="Pfam" id="PF00271">
    <property type="entry name" value="Helicase_C"/>
    <property type="match status" value="1"/>
</dbReference>
<dbReference type="Gene3D" id="3.40.50.300">
    <property type="entry name" value="P-loop containing nucleotide triphosphate hydrolases"/>
    <property type="match status" value="1"/>
</dbReference>
<organism evidence="6 7">
    <name type="scientific">Paramicrosporidium saccamoebae</name>
    <dbReference type="NCBI Taxonomy" id="1246581"/>
    <lineage>
        <taxon>Eukaryota</taxon>
        <taxon>Fungi</taxon>
        <taxon>Fungi incertae sedis</taxon>
        <taxon>Cryptomycota</taxon>
        <taxon>Cryptomycota incertae sedis</taxon>
        <taxon>Paramicrosporidium</taxon>
    </lineage>
</organism>
<evidence type="ECO:0000259" key="4">
    <source>
        <dbReference type="PROSITE" id="PS51192"/>
    </source>
</evidence>
<dbReference type="EMBL" id="MTSL01000205">
    <property type="protein sequence ID" value="PJF16868.1"/>
    <property type="molecule type" value="Genomic_DNA"/>
</dbReference>
<dbReference type="PROSITE" id="PS51192">
    <property type="entry name" value="HELICASE_ATP_BIND_1"/>
    <property type="match status" value="1"/>
</dbReference>
<dbReference type="GO" id="GO:0006283">
    <property type="term" value="P:transcription-coupled nucleotide-excision repair"/>
    <property type="evidence" value="ECO:0007669"/>
    <property type="project" value="EnsemblFungi"/>
</dbReference>
<reference evidence="6 7" key="1">
    <citation type="submission" date="2016-10" db="EMBL/GenBank/DDBJ databases">
        <title>The genome of Paramicrosporidium saccamoebae is the missing link in understanding Cryptomycota and Microsporidia evolution.</title>
        <authorList>
            <person name="Quandt C.A."/>
            <person name="Beaudet D."/>
            <person name="Corsaro D."/>
            <person name="Michel R."/>
            <person name="Corradi N."/>
            <person name="James T."/>
        </authorList>
    </citation>
    <scope>NUCLEOTIDE SEQUENCE [LARGE SCALE GENOMIC DNA]</scope>
    <source>
        <strain evidence="6 7">KSL3</strain>
    </source>
</reference>
<evidence type="ECO:0000256" key="1">
    <source>
        <dbReference type="ARBA" id="ARBA00022741"/>
    </source>
</evidence>
<dbReference type="Gene3D" id="3.40.50.10810">
    <property type="entry name" value="Tandem AAA-ATPase domain"/>
    <property type="match status" value="1"/>
</dbReference>
<dbReference type="GO" id="GO:0005524">
    <property type="term" value="F:ATP binding"/>
    <property type="evidence" value="ECO:0007669"/>
    <property type="project" value="InterPro"/>
</dbReference>
<dbReference type="InterPro" id="IPR014001">
    <property type="entry name" value="Helicase_ATP-bd"/>
</dbReference>
<keyword evidence="2" id="KW-0378">Hydrolase</keyword>
<dbReference type="Gene3D" id="1.20.120.850">
    <property type="entry name" value="SWI2/SNF2 ATPases, N-terminal domain"/>
    <property type="match status" value="1"/>
</dbReference>
<name>A0A2H9TGG2_9FUNG</name>
<evidence type="ECO:0000313" key="6">
    <source>
        <dbReference type="EMBL" id="PJF16868.1"/>
    </source>
</evidence>
<dbReference type="GO" id="GO:0008094">
    <property type="term" value="F:ATP-dependent activity, acting on DNA"/>
    <property type="evidence" value="ECO:0007669"/>
    <property type="project" value="EnsemblFungi"/>
</dbReference>
<dbReference type="InterPro" id="IPR000330">
    <property type="entry name" value="SNF2_N"/>
</dbReference>
<dbReference type="STRING" id="1246581.A0A2H9TGG2"/>
<dbReference type="Pfam" id="PF00176">
    <property type="entry name" value="SNF2-rel_dom"/>
    <property type="match status" value="1"/>
</dbReference>
<dbReference type="AlphaFoldDB" id="A0A2H9TGG2"/>
<dbReference type="InterPro" id="IPR050496">
    <property type="entry name" value="SNF2_RAD54_helicase_repair"/>
</dbReference>
<evidence type="ECO:0000259" key="5">
    <source>
        <dbReference type="PROSITE" id="PS51194"/>
    </source>
</evidence>
<dbReference type="PROSITE" id="PS51194">
    <property type="entry name" value="HELICASE_CTER"/>
    <property type="match status" value="1"/>
</dbReference>
<gene>
    <name evidence="6" type="ORF">PSACC_03324</name>
</gene>
<keyword evidence="3" id="KW-0067">ATP-binding</keyword>
<sequence>MDELLEEERLILERIDMHVHERTVPAVAPAKRPKLAAETIPVKEVVNVEDGASDASVVSGEETEESYDDGNEAFFQSRLKRWIDEFGGEVDLSILQKDLEEQASGLTFPALVNTDVPGFKVPSMVWERLLDYQRDGVQWLLNLYRQEVGGILGDEMGLGKTIQIVALISSLQASGKLDRPVLVVCPATVMKQWVKEFHSWWPILRIVLLHSAGSLGGDLKKAIKSVSRKGHVMVTSYGHLQHRIIGKRILEETFSAVILDEGHKIRNPTTEITVLCKKLQTPHRFILSGTPIQNNLIELWSLMDFVYPGRLGTLNVFKAEIALPINAGGYLNASSLLVQTSYKCACILKDLIAPYLLRRVKADVAQSLPEKQEQVLFCQLTEYQRELYEHYIQSEDVRAILSGEKNILAGIDILRKICNHPSLLRVEDEQLYGLTHISVPTDPNLKSGKLNVLTSILQHWHANGHRVLLFSQTRQMLNIIEDFIVQSNFRHLRMDGTTPIHQRMALVDEFNGKRDIFIFLLTTKVGGLGINLTGADRVLIYDPDWNPSTDIQARERAWRLGQTRPVTIYRMLTVGTIEEKIYHRQIFKQYLTNRILADPKQTRFFKSSDLYDLFTLSSVESHDVSETKALLEESSKEDNSHILDGLLQITGLHSALEHDKLIEKPKRELLLVEREAQKRAAEAIEALQRSREMRNLDTIQVSLGAGLSSSAIMASIRRRQLAATDDTPVTVPAGQEPLQKIVDQLFVLFTLSHGKCSSQFIASKFSFVVGDDAIAFRQVLRTIATLDGSGMWRLKDQYYRAT</sequence>
<dbReference type="GO" id="GO:0000785">
    <property type="term" value="C:chromatin"/>
    <property type="evidence" value="ECO:0007669"/>
    <property type="project" value="EnsemblFungi"/>
</dbReference>
<evidence type="ECO:0000256" key="2">
    <source>
        <dbReference type="ARBA" id="ARBA00022801"/>
    </source>
</evidence>
<feature type="domain" description="Helicase ATP-binding" evidence="4">
    <location>
        <begin position="141"/>
        <end position="309"/>
    </location>
</feature>